<accession>A0ABS5REJ8</accession>
<evidence type="ECO:0000256" key="7">
    <source>
        <dbReference type="SAM" id="Phobius"/>
    </source>
</evidence>
<feature type="transmembrane region" description="Helical" evidence="7">
    <location>
        <begin position="79"/>
        <end position="98"/>
    </location>
</feature>
<dbReference type="Pfam" id="PF04226">
    <property type="entry name" value="Transgly_assoc"/>
    <property type="match status" value="1"/>
</dbReference>
<proteinExistence type="inferred from homology"/>
<feature type="transmembrane region" description="Helical" evidence="7">
    <location>
        <begin position="12"/>
        <end position="35"/>
    </location>
</feature>
<feature type="transmembrane region" description="Helical" evidence="7">
    <location>
        <begin position="47"/>
        <end position="67"/>
    </location>
</feature>
<evidence type="ECO:0000256" key="3">
    <source>
        <dbReference type="ARBA" id="ARBA00022475"/>
    </source>
</evidence>
<keyword evidence="9" id="KW-1185">Reference proteome</keyword>
<evidence type="ECO:0000313" key="8">
    <source>
        <dbReference type="EMBL" id="MBS9532706.1"/>
    </source>
</evidence>
<comment type="caution">
    <text evidence="8">The sequence shown here is derived from an EMBL/GenBank/DDBJ whole genome shotgun (WGS) entry which is preliminary data.</text>
</comment>
<evidence type="ECO:0000256" key="4">
    <source>
        <dbReference type="ARBA" id="ARBA00022692"/>
    </source>
</evidence>
<comment type="similarity">
    <text evidence="2">Belongs to the UPF0410 family.</text>
</comment>
<evidence type="ECO:0000313" key="9">
    <source>
        <dbReference type="Proteomes" id="UP001519535"/>
    </source>
</evidence>
<evidence type="ECO:0000256" key="1">
    <source>
        <dbReference type="ARBA" id="ARBA00004651"/>
    </source>
</evidence>
<evidence type="ECO:0000256" key="2">
    <source>
        <dbReference type="ARBA" id="ARBA00011006"/>
    </source>
</evidence>
<keyword evidence="6 7" id="KW-0472">Membrane</keyword>
<dbReference type="InterPro" id="IPR007341">
    <property type="entry name" value="Transgly_assoc"/>
</dbReference>
<keyword evidence="5 7" id="KW-1133">Transmembrane helix</keyword>
<keyword evidence="3" id="KW-1003">Cell membrane</keyword>
<dbReference type="PANTHER" id="PTHR33884">
    <property type="entry name" value="UPF0410 PROTEIN YMGE"/>
    <property type="match status" value="1"/>
</dbReference>
<evidence type="ECO:0000256" key="6">
    <source>
        <dbReference type="ARBA" id="ARBA00023136"/>
    </source>
</evidence>
<organism evidence="8 9">
    <name type="scientific">Mycolicibacter acidiphilus</name>
    <dbReference type="NCBI Taxonomy" id="2835306"/>
    <lineage>
        <taxon>Bacteria</taxon>
        <taxon>Bacillati</taxon>
        <taxon>Actinomycetota</taxon>
        <taxon>Actinomycetes</taxon>
        <taxon>Mycobacteriales</taxon>
        <taxon>Mycobacteriaceae</taxon>
        <taxon>Mycolicibacter</taxon>
    </lineage>
</organism>
<gene>
    <name evidence="8" type="ORF">KIH27_03790</name>
</gene>
<comment type="subcellular location">
    <subcellularLocation>
        <location evidence="1">Cell membrane</location>
        <topology evidence="1">Multi-pass membrane protein</topology>
    </subcellularLocation>
</comment>
<dbReference type="EMBL" id="JAHCLR010000004">
    <property type="protein sequence ID" value="MBS9532706.1"/>
    <property type="molecule type" value="Genomic_DNA"/>
</dbReference>
<name>A0ABS5REJ8_9MYCO</name>
<dbReference type="Proteomes" id="UP001519535">
    <property type="component" value="Unassembled WGS sequence"/>
</dbReference>
<sequence>MTVTFAATEPLAVALATPTAVSWLAYLVIGGVAGWLANRIMGGDSGILLNVGIGVIGGFVGGMLLGWLGVDVEHGRKWFTFFVSLGGAILLLGIVGLVRRR</sequence>
<protein>
    <submittedName>
        <fullName evidence="8">GlsB/YeaQ/YmgE family stress response membrane protein</fullName>
    </submittedName>
</protein>
<keyword evidence="4 7" id="KW-0812">Transmembrane</keyword>
<evidence type="ECO:0000256" key="5">
    <source>
        <dbReference type="ARBA" id="ARBA00022989"/>
    </source>
</evidence>
<dbReference type="PANTHER" id="PTHR33884:SF3">
    <property type="entry name" value="UPF0410 PROTEIN YMGE"/>
    <property type="match status" value="1"/>
</dbReference>
<reference evidence="8 9" key="1">
    <citation type="submission" date="2021-05" db="EMBL/GenBank/DDBJ databases">
        <title>Mycobacterium acidophilum sp. nov., an extremely acid-tolerant member of the genus Mycobacterium.</title>
        <authorList>
            <person name="Xia J."/>
        </authorList>
    </citation>
    <scope>NUCLEOTIDE SEQUENCE [LARGE SCALE GENOMIC DNA]</scope>
    <source>
        <strain evidence="8 9">M1</strain>
    </source>
</reference>